<dbReference type="EMBL" id="MTKR01000021">
    <property type="protein sequence ID" value="RWX50785.1"/>
    <property type="molecule type" value="Genomic_DNA"/>
</dbReference>
<evidence type="ECO:0000256" key="6">
    <source>
        <dbReference type="SAM" id="Phobius"/>
    </source>
</evidence>
<feature type="transmembrane region" description="Helical" evidence="6">
    <location>
        <begin position="44"/>
        <end position="61"/>
    </location>
</feature>
<dbReference type="AlphaFoldDB" id="A0A444JCG7"/>
<sequence length="123" mass="13399">MNGVSVKQYLIKGGLWAFAGKVAALLVGLALSSLLARLLSPEDMGAYFLAFNLATFFSIFSRMGIDNTLQRFVAEALGRNQAHIACTVIRKGLTLILTSAMLVAVSVYLWIGPWINQYVLNSD</sequence>
<dbReference type="Proteomes" id="UP000287615">
    <property type="component" value="Unassembled WGS sequence"/>
</dbReference>
<evidence type="ECO:0000256" key="2">
    <source>
        <dbReference type="ARBA" id="ARBA00022475"/>
    </source>
</evidence>
<keyword evidence="5 6" id="KW-0472">Membrane</keyword>
<evidence type="ECO:0000313" key="7">
    <source>
        <dbReference type="EMBL" id="RWX50785.1"/>
    </source>
</evidence>
<name>A0A444JCG7_9BACT</name>
<evidence type="ECO:0000256" key="5">
    <source>
        <dbReference type="ARBA" id="ARBA00023136"/>
    </source>
</evidence>
<keyword evidence="2" id="KW-1003">Cell membrane</keyword>
<comment type="caution">
    <text evidence="7">The sequence shown here is derived from an EMBL/GenBank/DDBJ whole genome shotgun (WGS) entry which is preliminary data.</text>
</comment>
<gene>
    <name evidence="7" type="ORF">VU00_10211</name>
</gene>
<dbReference type="PANTHER" id="PTHR30250">
    <property type="entry name" value="PST FAMILY PREDICTED COLANIC ACID TRANSPORTER"/>
    <property type="match status" value="1"/>
</dbReference>
<dbReference type="InterPro" id="IPR050833">
    <property type="entry name" value="Poly_Biosynth_Transport"/>
</dbReference>
<dbReference type="PANTHER" id="PTHR30250:SF26">
    <property type="entry name" value="PSMA PROTEIN"/>
    <property type="match status" value="1"/>
</dbReference>
<keyword evidence="4 6" id="KW-1133">Transmembrane helix</keyword>
<feature type="transmembrane region" description="Helical" evidence="6">
    <location>
        <begin position="93"/>
        <end position="111"/>
    </location>
</feature>
<organism evidence="7 8">
    <name type="scientific">Candidatus Electrothrix marina</name>
    <dbReference type="NCBI Taxonomy" id="1859130"/>
    <lineage>
        <taxon>Bacteria</taxon>
        <taxon>Pseudomonadati</taxon>
        <taxon>Thermodesulfobacteriota</taxon>
        <taxon>Desulfobulbia</taxon>
        <taxon>Desulfobulbales</taxon>
        <taxon>Desulfobulbaceae</taxon>
        <taxon>Candidatus Electrothrix</taxon>
    </lineage>
</organism>
<keyword evidence="3 6" id="KW-0812">Transmembrane</keyword>
<evidence type="ECO:0000313" key="8">
    <source>
        <dbReference type="Proteomes" id="UP000287615"/>
    </source>
</evidence>
<protein>
    <submittedName>
        <fullName evidence="7">Polysaccharide biosynthesis protein</fullName>
    </submittedName>
</protein>
<evidence type="ECO:0000256" key="4">
    <source>
        <dbReference type="ARBA" id="ARBA00022989"/>
    </source>
</evidence>
<reference evidence="7 8" key="1">
    <citation type="submission" date="2017-01" db="EMBL/GenBank/DDBJ databases">
        <title>The cable genome- insights into the physiology and evolution of filamentous bacteria capable of sulfide oxidation via long distance electron transfer.</title>
        <authorList>
            <person name="Schreiber L."/>
            <person name="Bjerg J.T."/>
            <person name="Boggild A."/>
            <person name="Van De Vossenberg J."/>
            <person name="Meysman F."/>
            <person name="Nielsen L.P."/>
            <person name="Schramm A."/>
            <person name="Kjeldsen K.U."/>
        </authorList>
    </citation>
    <scope>NUCLEOTIDE SEQUENCE [LARGE SCALE GENOMIC DNA]</scope>
    <source>
        <strain evidence="7">A3</strain>
    </source>
</reference>
<dbReference type="InterPro" id="IPR002797">
    <property type="entry name" value="Polysacc_synth"/>
</dbReference>
<evidence type="ECO:0000256" key="1">
    <source>
        <dbReference type="ARBA" id="ARBA00004651"/>
    </source>
</evidence>
<comment type="subcellular location">
    <subcellularLocation>
        <location evidence="1">Cell membrane</location>
        <topology evidence="1">Multi-pass membrane protein</topology>
    </subcellularLocation>
</comment>
<dbReference type="GO" id="GO:0005886">
    <property type="term" value="C:plasma membrane"/>
    <property type="evidence" value="ECO:0007669"/>
    <property type="project" value="UniProtKB-SubCell"/>
</dbReference>
<dbReference type="Pfam" id="PF01943">
    <property type="entry name" value="Polysacc_synt"/>
    <property type="match status" value="1"/>
</dbReference>
<evidence type="ECO:0000256" key="3">
    <source>
        <dbReference type="ARBA" id="ARBA00022692"/>
    </source>
</evidence>
<feature type="transmembrane region" description="Helical" evidence="6">
    <location>
        <begin position="15"/>
        <end position="38"/>
    </location>
</feature>
<accession>A0A444JCG7</accession>
<proteinExistence type="predicted"/>
<feature type="non-terminal residue" evidence="7">
    <location>
        <position position="123"/>
    </location>
</feature>